<keyword evidence="1" id="KW-0812">Transmembrane</keyword>
<reference evidence="2 3" key="1">
    <citation type="journal article" date="2020" name="Nat. Commun.">
        <title>The structures of two archaeal type IV pili illuminate evolutionary relationships.</title>
        <authorList>
            <person name="Wang F."/>
            <person name="Baquero D.P."/>
            <person name="Su Z."/>
            <person name="Beltran L.C."/>
            <person name="Prangishvili D."/>
            <person name="Krupovic M."/>
            <person name="Egelman E.H."/>
        </authorList>
    </citation>
    <scope>NUCLEOTIDE SEQUENCE [LARGE SCALE GENOMIC DNA]</scope>
    <source>
        <strain evidence="2 3">2GA</strain>
    </source>
</reference>
<accession>A0A7L4PCP8</accession>
<keyword evidence="1" id="KW-0472">Membrane</keyword>
<dbReference type="AlphaFoldDB" id="A0A7L4PCP8"/>
<dbReference type="EMBL" id="JAAVJF010000003">
    <property type="protein sequence ID" value="NYR15626.1"/>
    <property type="molecule type" value="Genomic_DNA"/>
</dbReference>
<protein>
    <submittedName>
        <fullName evidence="2">Uncharacterized protein</fullName>
    </submittedName>
</protein>
<proteinExistence type="predicted"/>
<organism evidence="2 3">
    <name type="scientific">Pyrobaculum arsenaticum</name>
    <dbReference type="NCBI Taxonomy" id="121277"/>
    <lineage>
        <taxon>Archaea</taxon>
        <taxon>Thermoproteota</taxon>
        <taxon>Thermoprotei</taxon>
        <taxon>Thermoproteales</taxon>
        <taxon>Thermoproteaceae</taxon>
        <taxon>Pyrobaculum</taxon>
    </lineage>
</organism>
<feature type="transmembrane region" description="Helical" evidence="1">
    <location>
        <begin position="112"/>
        <end position="134"/>
    </location>
</feature>
<dbReference type="Proteomes" id="UP000554766">
    <property type="component" value="Unassembled WGS sequence"/>
</dbReference>
<sequence length="157" mass="16664">MFLTIVATILLALTVLVGPVATPIYATVTVNVKNYTIATGEAVDKFVNIPLVVYIVIGSALLLIAFYIEVVSKTGVGNLPKILALLSALYALPLPYVYLIGVKDVAIVLSNYAKALSLPAFGLALFVAVAESLLMPKKRARVIADLSATEEKTEKGE</sequence>
<name>A0A7L4PCP8_9CREN</name>
<dbReference type="OMA" id="LIAFYIE"/>
<keyword evidence="1" id="KW-1133">Transmembrane helix</keyword>
<comment type="caution">
    <text evidence="2">The sequence shown here is derived from an EMBL/GenBank/DDBJ whole genome shotgun (WGS) entry which is preliminary data.</text>
</comment>
<feature type="transmembrane region" description="Helical" evidence="1">
    <location>
        <begin position="82"/>
        <end position="100"/>
    </location>
</feature>
<evidence type="ECO:0000313" key="3">
    <source>
        <dbReference type="Proteomes" id="UP000554766"/>
    </source>
</evidence>
<evidence type="ECO:0000256" key="1">
    <source>
        <dbReference type="SAM" id="Phobius"/>
    </source>
</evidence>
<dbReference type="GeneID" id="5055381"/>
<keyword evidence="3" id="KW-1185">Reference proteome</keyword>
<gene>
    <name evidence="2" type="ORF">HC235_06690</name>
</gene>
<dbReference type="RefSeq" id="WP_011899547.1">
    <property type="nucleotide sequence ID" value="NZ_JAAVJF010000003.1"/>
</dbReference>
<feature type="transmembrane region" description="Helical" evidence="1">
    <location>
        <begin position="50"/>
        <end position="70"/>
    </location>
</feature>
<evidence type="ECO:0000313" key="2">
    <source>
        <dbReference type="EMBL" id="NYR15626.1"/>
    </source>
</evidence>